<gene>
    <name evidence="1" type="ORF">EVAR_10873_1</name>
</gene>
<name>A0A4C1USQ2_EUMVA</name>
<sequence length="118" mass="13187">MVQVPMLSNGIGIQGGMGNKIENQTRNRIETRIWIEIENGVDVKIQCGTWIKIKSMTGIGMMSSIEIGIQSGTGFGIDRAIDLKDKRIHCMTTWAKRRAEVTNQKSTFLIKFTSSNLL</sequence>
<dbReference type="AlphaFoldDB" id="A0A4C1USQ2"/>
<organism evidence="1 2">
    <name type="scientific">Eumeta variegata</name>
    <name type="common">Bagworm moth</name>
    <name type="synonym">Eumeta japonica</name>
    <dbReference type="NCBI Taxonomy" id="151549"/>
    <lineage>
        <taxon>Eukaryota</taxon>
        <taxon>Metazoa</taxon>
        <taxon>Ecdysozoa</taxon>
        <taxon>Arthropoda</taxon>
        <taxon>Hexapoda</taxon>
        <taxon>Insecta</taxon>
        <taxon>Pterygota</taxon>
        <taxon>Neoptera</taxon>
        <taxon>Endopterygota</taxon>
        <taxon>Lepidoptera</taxon>
        <taxon>Glossata</taxon>
        <taxon>Ditrysia</taxon>
        <taxon>Tineoidea</taxon>
        <taxon>Psychidae</taxon>
        <taxon>Oiketicinae</taxon>
        <taxon>Eumeta</taxon>
    </lineage>
</organism>
<comment type="caution">
    <text evidence="1">The sequence shown here is derived from an EMBL/GenBank/DDBJ whole genome shotgun (WGS) entry which is preliminary data.</text>
</comment>
<accession>A0A4C1USQ2</accession>
<protein>
    <submittedName>
        <fullName evidence="1">Uncharacterized protein</fullName>
    </submittedName>
</protein>
<dbReference type="EMBL" id="BGZK01000215">
    <property type="protein sequence ID" value="GBP29057.1"/>
    <property type="molecule type" value="Genomic_DNA"/>
</dbReference>
<proteinExistence type="predicted"/>
<evidence type="ECO:0000313" key="1">
    <source>
        <dbReference type="EMBL" id="GBP29057.1"/>
    </source>
</evidence>
<keyword evidence="2" id="KW-1185">Reference proteome</keyword>
<evidence type="ECO:0000313" key="2">
    <source>
        <dbReference type="Proteomes" id="UP000299102"/>
    </source>
</evidence>
<dbReference type="Proteomes" id="UP000299102">
    <property type="component" value="Unassembled WGS sequence"/>
</dbReference>
<reference evidence="1 2" key="1">
    <citation type="journal article" date="2019" name="Commun. Biol.">
        <title>The bagworm genome reveals a unique fibroin gene that provides high tensile strength.</title>
        <authorList>
            <person name="Kono N."/>
            <person name="Nakamura H."/>
            <person name="Ohtoshi R."/>
            <person name="Tomita M."/>
            <person name="Numata K."/>
            <person name="Arakawa K."/>
        </authorList>
    </citation>
    <scope>NUCLEOTIDE SEQUENCE [LARGE SCALE GENOMIC DNA]</scope>
</reference>